<evidence type="ECO:0000313" key="1">
    <source>
        <dbReference type="EMBL" id="PTX63749.1"/>
    </source>
</evidence>
<evidence type="ECO:0000313" key="2">
    <source>
        <dbReference type="Proteomes" id="UP000244090"/>
    </source>
</evidence>
<keyword evidence="2" id="KW-1185">Reference proteome</keyword>
<organism evidence="1 2">
    <name type="scientific">Kordia periserrulae</name>
    <dbReference type="NCBI Taxonomy" id="701523"/>
    <lineage>
        <taxon>Bacteria</taxon>
        <taxon>Pseudomonadati</taxon>
        <taxon>Bacteroidota</taxon>
        <taxon>Flavobacteriia</taxon>
        <taxon>Flavobacteriales</taxon>
        <taxon>Flavobacteriaceae</taxon>
        <taxon>Kordia</taxon>
    </lineage>
</organism>
<protein>
    <submittedName>
        <fullName evidence="1">Uncharacterized protein</fullName>
    </submittedName>
</protein>
<proteinExistence type="predicted"/>
<sequence length="45" mass="5206">MSLIDKVVYYLNDVLVSLDIAPIHKTTTKEKNKKKEMQNRSDINA</sequence>
<gene>
    <name evidence="1" type="ORF">C8N46_101354</name>
</gene>
<comment type="caution">
    <text evidence="1">The sequence shown here is derived from an EMBL/GenBank/DDBJ whole genome shotgun (WGS) entry which is preliminary data.</text>
</comment>
<dbReference type="EMBL" id="QBKT01000001">
    <property type="protein sequence ID" value="PTX63749.1"/>
    <property type="molecule type" value="Genomic_DNA"/>
</dbReference>
<dbReference type="AlphaFoldDB" id="A0A2T6C5Z7"/>
<accession>A0A2T6C5Z7</accession>
<dbReference type="RefSeq" id="WP_158269051.1">
    <property type="nucleotide sequence ID" value="NZ_QBKT01000001.1"/>
</dbReference>
<reference evidence="1 2" key="1">
    <citation type="submission" date="2018-04" db="EMBL/GenBank/DDBJ databases">
        <title>Genomic Encyclopedia of Archaeal and Bacterial Type Strains, Phase II (KMG-II): from individual species to whole genera.</title>
        <authorList>
            <person name="Goeker M."/>
        </authorList>
    </citation>
    <scope>NUCLEOTIDE SEQUENCE [LARGE SCALE GENOMIC DNA]</scope>
    <source>
        <strain evidence="1 2">DSM 25731</strain>
    </source>
</reference>
<name>A0A2T6C5Z7_9FLAO</name>
<dbReference type="Proteomes" id="UP000244090">
    <property type="component" value="Unassembled WGS sequence"/>
</dbReference>